<dbReference type="SMART" id="SM00062">
    <property type="entry name" value="PBPb"/>
    <property type="match status" value="1"/>
</dbReference>
<gene>
    <name evidence="4" type="ORF">VW23_019180</name>
</gene>
<keyword evidence="5" id="KW-1185">Reference proteome</keyword>
<reference evidence="4 5" key="1">
    <citation type="journal article" date="2015" name="Genome Announc.">
        <title>Genome Assemblies of Three Soil-Associated Devosia species: D. insulae, D. limi, and D. soli.</title>
        <authorList>
            <person name="Hassan Y.I."/>
            <person name="Lepp D."/>
            <person name="Zhou T."/>
        </authorList>
    </citation>
    <scope>NUCLEOTIDE SEQUENCE [LARGE SCALE GENOMIC DNA]</scope>
    <source>
        <strain evidence="4 5">DS-56</strain>
    </source>
</reference>
<dbReference type="Pfam" id="PF00497">
    <property type="entry name" value="SBP_bac_3"/>
    <property type="match status" value="1"/>
</dbReference>
<name>A0A1E5XQK4_9HYPH</name>
<accession>A0A1E5XQK4</accession>
<sequence>MKMAQKHNVLTIALLALMAMVVTPVLAQEKTPNDPRLFTPGKLTVSTSEPSYPPWVLDNNPEAGEGFEAALVYALATELGFKKEDVVWVDVTFDGAIAPGPKAYDFSVQQISVTPDRAKVATFSDVYYQSDKAVIALPTSAVAGAKSFADLKAAKWGVAVGTTDFDYVTNVLGIADAAVFDDQAGVFQALQGGQIDATVAALPTALYATCCQVPEAKITAILPKDPKDEGLGLLFAYENPIVPWINEGLAALKSKGTIDELAKKYLIADPSIPEITQ</sequence>
<organism evidence="4 5">
    <name type="scientific">Devosia insulae DS-56</name>
    <dbReference type="NCBI Taxonomy" id="1116389"/>
    <lineage>
        <taxon>Bacteria</taxon>
        <taxon>Pseudomonadati</taxon>
        <taxon>Pseudomonadota</taxon>
        <taxon>Alphaproteobacteria</taxon>
        <taxon>Hyphomicrobiales</taxon>
        <taxon>Devosiaceae</taxon>
        <taxon>Devosia</taxon>
    </lineage>
</organism>
<feature type="domain" description="Solute-binding protein family 3/N-terminal" evidence="3">
    <location>
        <begin position="42"/>
        <end position="269"/>
    </location>
</feature>
<dbReference type="PANTHER" id="PTHR35936:SF17">
    <property type="entry name" value="ARGININE-BINDING EXTRACELLULAR PROTEIN ARTP"/>
    <property type="match status" value="1"/>
</dbReference>
<comment type="caution">
    <text evidence="4">The sequence shown here is derived from an EMBL/GenBank/DDBJ whole genome shotgun (WGS) entry which is preliminary data.</text>
</comment>
<feature type="chain" id="PRO_5009190396" evidence="2">
    <location>
        <begin position="28"/>
        <end position="277"/>
    </location>
</feature>
<dbReference type="Gene3D" id="3.40.190.10">
    <property type="entry name" value="Periplasmic binding protein-like II"/>
    <property type="match status" value="2"/>
</dbReference>
<proteinExistence type="predicted"/>
<dbReference type="Proteomes" id="UP000095463">
    <property type="component" value="Unassembled WGS sequence"/>
</dbReference>
<dbReference type="InterPro" id="IPR001638">
    <property type="entry name" value="Solute-binding_3/MltF_N"/>
</dbReference>
<dbReference type="EMBL" id="LAJE02000182">
    <property type="protein sequence ID" value="OEO30863.1"/>
    <property type="molecule type" value="Genomic_DNA"/>
</dbReference>
<evidence type="ECO:0000259" key="3">
    <source>
        <dbReference type="SMART" id="SM00062"/>
    </source>
</evidence>
<keyword evidence="1 2" id="KW-0732">Signal</keyword>
<dbReference type="SUPFAM" id="SSF53850">
    <property type="entry name" value="Periplasmic binding protein-like II"/>
    <property type="match status" value="1"/>
</dbReference>
<evidence type="ECO:0000313" key="4">
    <source>
        <dbReference type="EMBL" id="OEO30863.1"/>
    </source>
</evidence>
<dbReference type="PANTHER" id="PTHR35936">
    <property type="entry name" value="MEMBRANE-BOUND LYTIC MUREIN TRANSGLYCOSYLASE F"/>
    <property type="match status" value="1"/>
</dbReference>
<evidence type="ECO:0000313" key="5">
    <source>
        <dbReference type="Proteomes" id="UP000095463"/>
    </source>
</evidence>
<dbReference type="AlphaFoldDB" id="A0A1E5XQK4"/>
<feature type="signal peptide" evidence="2">
    <location>
        <begin position="1"/>
        <end position="27"/>
    </location>
</feature>
<evidence type="ECO:0000256" key="1">
    <source>
        <dbReference type="ARBA" id="ARBA00022729"/>
    </source>
</evidence>
<dbReference type="CDD" id="cd13530">
    <property type="entry name" value="PBP2_peptides_like"/>
    <property type="match status" value="1"/>
</dbReference>
<protein>
    <submittedName>
        <fullName evidence="4">Amino acid ABC transporter substrate-binding protein</fullName>
    </submittedName>
</protein>
<evidence type="ECO:0000256" key="2">
    <source>
        <dbReference type="SAM" id="SignalP"/>
    </source>
</evidence>